<evidence type="ECO:0000259" key="6">
    <source>
        <dbReference type="Pfam" id="PF04932"/>
    </source>
</evidence>
<evidence type="ECO:0000256" key="2">
    <source>
        <dbReference type="ARBA" id="ARBA00022692"/>
    </source>
</evidence>
<feature type="transmembrane region" description="Helical" evidence="5">
    <location>
        <begin position="128"/>
        <end position="149"/>
    </location>
</feature>
<feature type="transmembrane region" description="Helical" evidence="5">
    <location>
        <begin position="363"/>
        <end position="386"/>
    </location>
</feature>
<dbReference type="GO" id="GO:0016020">
    <property type="term" value="C:membrane"/>
    <property type="evidence" value="ECO:0007669"/>
    <property type="project" value="UniProtKB-SubCell"/>
</dbReference>
<keyword evidence="9" id="KW-1185">Reference proteome</keyword>
<keyword evidence="4 5" id="KW-0472">Membrane</keyword>
<keyword evidence="3 5" id="KW-1133">Transmembrane helix</keyword>
<accession>A0A4Y9SYP2</accession>
<comment type="caution">
    <text evidence="8">The sequence shown here is derived from an EMBL/GenBank/DDBJ whole genome shotgun (WGS) entry which is preliminary data.</text>
</comment>
<evidence type="ECO:0000256" key="1">
    <source>
        <dbReference type="ARBA" id="ARBA00004141"/>
    </source>
</evidence>
<protein>
    <submittedName>
        <fullName evidence="8">Putative O-glycosylation ligase, exosortase A system-associated</fullName>
    </submittedName>
</protein>
<dbReference type="GO" id="GO:0016874">
    <property type="term" value="F:ligase activity"/>
    <property type="evidence" value="ECO:0007669"/>
    <property type="project" value="UniProtKB-KW"/>
</dbReference>
<feature type="transmembrane region" description="Helical" evidence="5">
    <location>
        <begin position="197"/>
        <end position="230"/>
    </location>
</feature>
<keyword evidence="2 5" id="KW-0812">Transmembrane</keyword>
<evidence type="ECO:0000259" key="7">
    <source>
        <dbReference type="Pfam" id="PF19358"/>
    </source>
</evidence>
<dbReference type="OrthoDB" id="9772644at2"/>
<dbReference type="NCBIfam" id="TIGR03097">
    <property type="entry name" value="PEP_O_lig_1"/>
    <property type="match status" value="1"/>
</dbReference>
<dbReference type="InterPro" id="IPR045979">
    <property type="entry name" value="DUF5935"/>
</dbReference>
<gene>
    <name evidence="8" type="ORF">E4O92_16055</name>
</gene>
<feature type="domain" description="DUF5935" evidence="7">
    <location>
        <begin position="1"/>
        <end position="187"/>
    </location>
</feature>
<dbReference type="InterPro" id="IPR017528">
    <property type="entry name" value="CHP03097O-antigen_lig-rel"/>
</dbReference>
<evidence type="ECO:0000313" key="8">
    <source>
        <dbReference type="EMBL" id="TFW30677.1"/>
    </source>
</evidence>
<evidence type="ECO:0000256" key="5">
    <source>
        <dbReference type="SAM" id="Phobius"/>
    </source>
</evidence>
<dbReference type="Pfam" id="PF19358">
    <property type="entry name" value="DUF5935"/>
    <property type="match status" value="1"/>
</dbReference>
<proteinExistence type="predicted"/>
<dbReference type="EMBL" id="SPUM01000108">
    <property type="protein sequence ID" value="TFW30677.1"/>
    <property type="molecule type" value="Genomic_DNA"/>
</dbReference>
<comment type="subcellular location">
    <subcellularLocation>
        <location evidence="1">Membrane</location>
        <topology evidence="1">Multi-pass membrane protein</topology>
    </subcellularLocation>
</comment>
<evidence type="ECO:0000256" key="3">
    <source>
        <dbReference type="ARBA" id="ARBA00022989"/>
    </source>
</evidence>
<dbReference type="RefSeq" id="WP_135190745.1">
    <property type="nucleotide sequence ID" value="NZ_SPUM01000108.1"/>
</dbReference>
<dbReference type="Proteomes" id="UP000297258">
    <property type="component" value="Unassembled WGS sequence"/>
</dbReference>
<name>A0A4Y9SYP2_9BURK</name>
<dbReference type="AlphaFoldDB" id="A0A4Y9SYP2"/>
<dbReference type="PANTHER" id="PTHR37422">
    <property type="entry name" value="TEICHURONIC ACID BIOSYNTHESIS PROTEIN TUAE"/>
    <property type="match status" value="1"/>
</dbReference>
<feature type="transmembrane region" description="Helical" evidence="5">
    <location>
        <begin position="236"/>
        <end position="253"/>
    </location>
</feature>
<evidence type="ECO:0000313" key="9">
    <source>
        <dbReference type="Proteomes" id="UP000297258"/>
    </source>
</evidence>
<dbReference type="Pfam" id="PF04932">
    <property type="entry name" value="Wzy_C"/>
    <property type="match status" value="1"/>
</dbReference>
<organism evidence="8 9">
    <name type="scientific">Massilia horti</name>
    <dbReference type="NCBI Taxonomy" id="2562153"/>
    <lineage>
        <taxon>Bacteria</taxon>
        <taxon>Pseudomonadati</taxon>
        <taxon>Pseudomonadota</taxon>
        <taxon>Betaproteobacteria</taxon>
        <taxon>Burkholderiales</taxon>
        <taxon>Oxalobacteraceae</taxon>
        <taxon>Telluria group</taxon>
        <taxon>Massilia</taxon>
    </lineage>
</organism>
<dbReference type="InterPro" id="IPR007016">
    <property type="entry name" value="O-antigen_ligase-rel_domated"/>
</dbReference>
<dbReference type="InterPro" id="IPR051533">
    <property type="entry name" value="WaaL-like"/>
</dbReference>
<feature type="transmembrane region" description="Helical" evidence="5">
    <location>
        <begin position="43"/>
        <end position="63"/>
    </location>
</feature>
<evidence type="ECO:0000256" key="4">
    <source>
        <dbReference type="ARBA" id="ARBA00023136"/>
    </source>
</evidence>
<feature type="domain" description="O-antigen ligase-related" evidence="6">
    <location>
        <begin position="201"/>
        <end position="338"/>
    </location>
</feature>
<keyword evidence="8" id="KW-0436">Ligase</keyword>
<reference evidence="8 9" key="1">
    <citation type="submission" date="2019-03" db="EMBL/GenBank/DDBJ databases">
        <title>Draft genome of Massilia hortus sp. nov., a novel bacterial species of the Oxalobacteraceae family.</title>
        <authorList>
            <person name="Peta V."/>
            <person name="Raths R."/>
            <person name="Bucking H."/>
        </authorList>
    </citation>
    <scope>NUCLEOTIDE SEQUENCE [LARGE SCALE GENOMIC DNA]</scope>
    <source>
        <strain evidence="8 9">ONC3</strain>
    </source>
</reference>
<dbReference type="PANTHER" id="PTHR37422:SF13">
    <property type="entry name" value="LIPOPOLYSACCHARIDE BIOSYNTHESIS PROTEIN PA4999-RELATED"/>
    <property type="match status" value="1"/>
</dbReference>
<feature type="transmembrane region" description="Helical" evidence="5">
    <location>
        <begin position="169"/>
        <end position="185"/>
    </location>
</feature>
<sequence>MRDILVTLIVFGSLPLIFKRPWFGMVMWIWISVMNPHSQGWGFARTYPFAAIIAATTMLAILFSKDKKRLPMNPVTVTFILFALWMGVTSLFAIHPDQIGEQWSKVYKIFGMTLVVLMLLTERKHIEWMIWTVVVSVGYYGVKGGLFTIRSGGGERVWGPAGTFIDGNNEVALAFVMVIPLMVFLRSMTANKWGRRALVASMLLCALAALGTYSRGAALAIGAMVIFLWLKSRDKFRLGVLIAIAVPALLLFMPDKWHERIDTIGTYQQDSSAMGRINAWHMAVNLANDRPLVGGGFQIYDAQVFARYAPVPDDIHAAHSIYFQVLGEHGYVGLLLYLLLGVLTWRTGSWVVRRTRAHSQLKWAHDLATMTQVSLLGFMVGGAFLSLAYFDVPYYLMCGLVALRLVVERELKRIREDAHAPAAEVAPQLQTARRRRA</sequence>
<feature type="transmembrane region" description="Helical" evidence="5">
    <location>
        <begin position="75"/>
        <end position="94"/>
    </location>
</feature>